<dbReference type="InterPro" id="IPR019446">
    <property type="entry name" value="BMT5-like"/>
</dbReference>
<dbReference type="GO" id="GO:0070475">
    <property type="term" value="P:rRNA base methylation"/>
    <property type="evidence" value="ECO:0007669"/>
    <property type="project" value="InterPro"/>
</dbReference>
<sequence length="334" mass="38754">MRIGLESECVLVRTTTWASGNFSFPSAFDVVIKKYKEAKSNLESLEKLEASLFHGVDATVMKCHAELRMRKFDRIIFNFPHAGFRGKEDNNLVIHHHRSLVHGFFWNARSMLRPDGEIHMNHKTTAPFCYWDIETLASWNSLELIELVEFKIKDYPGYKQKRGDGSRCDEPFPLGECSTFKFWLCPTTNKMPRRREQWHAYVASLPVHELRFGFDTDMPLNHGNGTHMLPEFSRRTCYNVGFHVNEYKYGGFNRDMMIMNSERTLNQDVHVLPQCNESDWYGGGYSVNEPRFGYNGDMVSLHPQRNSNLELGRGRDVKPRSGEGKWNSRSPLEA</sequence>
<dbReference type="Pfam" id="PF10354">
    <property type="entry name" value="BMT5-like"/>
    <property type="match status" value="1"/>
</dbReference>
<evidence type="ECO:0000313" key="3">
    <source>
        <dbReference type="EMBL" id="GMN50892.1"/>
    </source>
</evidence>
<dbReference type="PANTHER" id="PTHR11538:SF26">
    <property type="entry name" value="FERREDOXIN-FOLD ANTICODON-BINDING DOMAIN-CONTAINING PROTEIN 1"/>
    <property type="match status" value="1"/>
</dbReference>
<dbReference type="SUPFAM" id="SSF53335">
    <property type="entry name" value="S-adenosyl-L-methionine-dependent methyltransferases"/>
    <property type="match status" value="1"/>
</dbReference>
<feature type="domain" description="25S rRNA (uridine-N(3))-methyltransferase BMT5-like" evidence="2">
    <location>
        <begin position="29"/>
        <end position="162"/>
    </location>
</feature>
<reference evidence="3" key="1">
    <citation type="submission" date="2023-07" db="EMBL/GenBank/DDBJ databases">
        <title>draft genome sequence of fig (Ficus carica).</title>
        <authorList>
            <person name="Takahashi T."/>
            <person name="Nishimura K."/>
        </authorList>
    </citation>
    <scope>NUCLEOTIDE SEQUENCE</scope>
</reference>
<comment type="caution">
    <text evidence="3">The sequence shown here is derived from an EMBL/GenBank/DDBJ whole genome shotgun (WGS) entry which is preliminary data.</text>
</comment>
<dbReference type="EMBL" id="BTGU01000035">
    <property type="protein sequence ID" value="GMN50892.1"/>
    <property type="molecule type" value="Genomic_DNA"/>
</dbReference>
<keyword evidence="4" id="KW-1185">Reference proteome</keyword>
<dbReference type="GO" id="GO:0070042">
    <property type="term" value="F:rRNA (uridine-N3-)-methyltransferase activity"/>
    <property type="evidence" value="ECO:0007669"/>
    <property type="project" value="InterPro"/>
</dbReference>
<proteinExistence type="predicted"/>
<gene>
    <name evidence="3" type="ORF">TIFTF001_020042</name>
</gene>
<dbReference type="Proteomes" id="UP001187192">
    <property type="component" value="Unassembled WGS sequence"/>
</dbReference>
<feature type="region of interest" description="Disordered" evidence="1">
    <location>
        <begin position="303"/>
        <end position="334"/>
    </location>
</feature>
<evidence type="ECO:0000256" key="1">
    <source>
        <dbReference type="SAM" id="MobiDB-lite"/>
    </source>
</evidence>
<protein>
    <recommendedName>
        <fullName evidence="2">25S rRNA (uridine-N(3))-methyltransferase BMT5-like domain-containing protein</fullName>
    </recommendedName>
</protein>
<dbReference type="InterPro" id="IPR029063">
    <property type="entry name" value="SAM-dependent_MTases_sf"/>
</dbReference>
<evidence type="ECO:0000259" key="2">
    <source>
        <dbReference type="Pfam" id="PF10354"/>
    </source>
</evidence>
<dbReference type="Gene3D" id="3.40.50.150">
    <property type="entry name" value="Vaccinia Virus protein VP39"/>
    <property type="match status" value="1"/>
</dbReference>
<organism evidence="3 4">
    <name type="scientific">Ficus carica</name>
    <name type="common">Common fig</name>
    <dbReference type="NCBI Taxonomy" id="3494"/>
    <lineage>
        <taxon>Eukaryota</taxon>
        <taxon>Viridiplantae</taxon>
        <taxon>Streptophyta</taxon>
        <taxon>Embryophyta</taxon>
        <taxon>Tracheophyta</taxon>
        <taxon>Spermatophyta</taxon>
        <taxon>Magnoliopsida</taxon>
        <taxon>eudicotyledons</taxon>
        <taxon>Gunneridae</taxon>
        <taxon>Pentapetalae</taxon>
        <taxon>rosids</taxon>
        <taxon>fabids</taxon>
        <taxon>Rosales</taxon>
        <taxon>Moraceae</taxon>
        <taxon>Ficeae</taxon>
        <taxon>Ficus</taxon>
    </lineage>
</organism>
<dbReference type="AlphaFoldDB" id="A0AA88DDC1"/>
<dbReference type="GO" id="GO:0005737">
    <property type="term" value="C:cytoplasm"/>
    <property type="evidence" value="ECO:0007669"/>
    <property type="project" value="TreeGrafter"/>
</dbReference>
<evidence type="ECO:0000313" key="4">
    <source>
        <dbReference type="Proteomes" id="UP001187192"/>
    </source>
</evidence>
<name>A0AA88DDC1_FICCA</name>
<dbReference type="PANTHER" id="PTHR11538">
    <property type="entry name" value="PHENYLALANYL-TRNA SYNTHETASE"/>
    <property type="match status" value="1"/>
</dbReference>
<accession>A0AA88DDC1</accession>
<feature type="compositionally biased region" description="Basic and acidic residues" evidence="1">
    <location>
        <begin position="312"/>
        <end position="323"/>
    </location>
</feature>